<keyword evidence="8 11" id="KW-1133">Transmembrane helix</keyword>
<evidence type="ECO:0000256" key="8">
    <source>
        <dbReference type="ARBA" id="ARBA00022989"/>
    </source>
</evidence>
<feature type="transmembrane region" description="Helical" evidence="11">
    <location>
        <begin position="351"/>
        <end position="371"/>
    </location>
</feature>
<gene>
    <name evidence="12" type="ORF">HICCMSTLAB_LOCUS10987</name>
</gene>
<feature type="transmembrane region" description="Helical" evidence="11">
    <location>
        <begin position="33"/>
        <end position="51"/>
    </location>
</feature>
<feature type="transmembrane region" description="Helical" evidence="11">
    <location>
        <begin position="96"/>
        <end position="116"/>
    </location>
</feature>
<feature type="transmembrane region" description="Helical" evidence="11">
    <location>
        <begin position="377"/>
        <end position="393"/>
    </location>
</feature>
<dbReference type="OrthoDB" id="10066429at2759"/>
<keyword evidence="4 11" id="KW-0328">Glycosyltransferase</keyword>
<organism evidence="12 13">
    <name type="scientific">Cotesia congregata</name>
    <name type="common">Parasitoid wasp</name>
    <name type="synonym">Apanteles congregatus</name>
    <dbReference type="NCBI Taxonomy" id="51543"/>
    <lineage>
        <taxon>Eukaryota</taxon>
        <taxon>Metazoa</taxon>
        <taxon>Ecdysozoa</taxon>
        <taxon>Arthropoda</taxon>
        <taxon>Hexapoda</taxon>
        <taxon>Insecta</taxon>
        <taxon>Pterygota</taxon>
        <taxon>Neoptera</taxon>
        <taxon>Endopterygota</taxon>
        <taxon>Hymenoptera</taxon>
        <taxon>Apocrita</taxon>
        <taxon>Ichneumonoidea</taxon>
        <taxon>Braconidae</taxon>
        <taxon>Microgastrinae</taxon>
        <taxon>Cotesia</taxon>
    </lineage>
</organism>
<keyword evidence="13" id="KW-1185">Reference proteome</keyword>
<feature type="transmembrane region" description="Helical" evidence="11">
    <location>
        <begin position="284"/>
        <end position="305"/>
    </location>
</feature>
<keyword evidence="3" id="KW-0337">GPI-anchor biosynthesis</keyword>
<evidence type="ECO:0000256" key="10">
    <source>
        <dbReference type="ARBA" id="ARBA00038466"/>
    </source>
</evidence>
<accession>A0A8J2HLW5</accession>
<comment type="caution">
    <text evidence="12">The sequence shown here is derived from an EMBL/GenBank/DDBJ whole genome shotgun (WGS) entry which is preliminary data.</text>
</comment>
<keyword evidence="6 11" id="KW-0812">Transmembrane</keyword>
<dbReference type="Proteomes" id="UP000786811">
    <property type="component" value="Unassembled WGS sequence"/>
</dbReference>
<proteinExistence type="inferred from homology"/>
<dbReference type="InterPro" id="IPR005599">
    <property type="entry name" value="GPI_mannosylTrfase"/>
</dbReference>
<keyword evidence="7 11" id="KW-0256">Endoplasmic reticulum</keyword>
<evidence type="ECO:0000256" key="7">
    <source>
        <dbReference type="ARBA" id="ARBA00022824"/>
    </source>
</evidence>
<comment type="similarity">
    <text evidence="10">Belongs to the glycosyltransferase 22 family. PIGZ subfamily.</text>
</comment>
<keyword evidence="5" id="KW-0808">Transferase</keyword>
<comment type="pathway">
    <text evidence="2">Glycolipid biosynthesis; glycosylphosphatidylinositol-anchor biosynthesis.</text>
</comment>
<evidence type="ECO:0000256" key="9">
    <source>
        <dbReference type="ARBA" id="ARBA00023136"/>
    </source>
</evidence>
<feature type="transmembrane region" description="Helical" evidence="11">
    <location>
        <begin position="238"/>
        <end position="264"/>
    </location>
</feature>
<evidence type="ECO:0000256" key="4">
    <source>
        <dbReference type="ARBA" id="ARBA00022676"/>
    </source>
</evidence>
<dbReference type="GO" id="GO:0005789">
    <property type="term" value="C:endoplasmic reticulum membrane"/>
    <property type="evidence" value="ECO:0007669"/>
    <property type="project" value="UniProtKB-SubCell"/>
</dbReference>
<dbReference type="EMBL" id="CAJNRD030001123">
    <property type="protein sequence ID" value="CAG5102382.1"/>
    <property type="molecule type" value="Genomic_DNA"/>
</dbReference>
<dbReference type="GO" id="GO:0006506">
    <property type="term" value="P:GPI anchor biosynthetic process"/>
    <property type="evidence" value="ECO:0007669"/>
    <property type="project" value="UniProtKB-KW"/>
</dbReference>
<evidence type="ECO:0000256" key="2">
    <source>
        <dbReference type="ARBA" id="ARBA00004687"/>
    </source>
</evidence>
<comment type="subcellular location">
    <subcellularLocation>
        <location evidence="1 11">Endoplasmic reticulum membrane</location>
        <topology evidence="1 11">Multi-pass membrane protein</topology>
    </subcellularLocation>
</comment>
<dbReference type="Pfam" id="PF03901">
    <property type="entry name" value="Glyco_transf_22"/>
    <property type="match status" value="1"/>
</dbReference>
<feature type="transmembrane region" description="Helical" evidence="11">
    <location>
        <begin position="421"/>
        <end position="439"/>
    </location>
</feature>
<protein>
    <recommendedName>
        <fullName evidence="11">Mannosyltransferase</fullName>
        <ecNumber evidence="11">2.4.1.-</ecNumber>
    </recommendedName>
</protein>
<evidence type="ECO:0000313" key="12">
    <source>
        <dbReference type="EMBL" id="CAG5102382.1"/>
    </source>
</evidence>
<reference evidence="12" key="1">
    <citation type="submission" date="2021-04" db="EMBL/GenBank/DDBJ databases">
        <authorList>
            <person name="Chebbi M.A.C M."/>
        </authorList>
    </citation>
    <scope>NUCLEOTIDE SEQUENCE</scope>
</reference>
<dbReference type="PANTHER" id="PTHR22760">
    <property type="entry name" value="GLYCOSYLTRANSFERASE"/>
    <property type="match status" value="1"/>
</dbReference>
<evidence type="ECO:0000313" key="13">
    <source>
        <dbReference type="Proteomes" id="UP000786811"/>
    </source>
</evidence>
<dbReference type="GO" id="GO:0000026">
    <property type="term" value="F:alpha-1,2-mannosyltransferase activity"/>
    <property type="evidence" value="ECO:0007669"/>
    <property type="project" value="TreeGrafter"/>
</dbReference>
<name>A0A8J2HLW5_COTCN</name>
<evidence type="ECO:0000256" key="1">
    <source>
        <dbReference type="ARBA" id="ARBA00004477"/>
    </source>
</evidence>
<dbReference type="PANTHER" id="PTHR22760:SF3">
    <property type="entry name" value="GPI MANNOSYLTRANSFERASE 4"/>
    <property type="match status" value="1"/>
</dbReference>
<sequence>MMTLRDLIRRFTRTTTSKSSQEKTKKVENKPSLIVYWILAGIRILLTLLPQTGYIHPDEYFQSIEVIAGDRFDIDVYKPWEYNTTFPIRSAFVSEVIIGVPYSIINVLSPYLWYYLQVKIRTPYFLVTVPRLAICILSFLSDYCLFKLCQICKLNYRSRLIIYASSYVMMIYATRTLSNSIELILNTLLIYYVSRCIVYSEQVVIQSDHFKDAYDKAQNIVERVKYYKLRASLPSHSLNHCLILATLTVLGIFNRPTFIAYAFPPIFFWLQRGLGSDSVNLWDFHVRIIMFILCGIPVTLFLIIVDSFYFGYLTLGEIINLDVGFKNIIVTPLNFLSITKRHWLELPRIQSIESLMTACFILPIGLLSLFPHQEPRFIIPVIFPVVFLYSPIIERSNRLLVCKNTREIVGLVQKNIGVRRLQYLWGISNILLIIFYGFLHQGGVLPLTRHVARELKAKPELTHIHLFTSYTYSLPTALLQLRNTKRTYTSSDQHRYKLKQDFFLYEQGSKAMSDVLGIINSKIVECETKLKSDKIPYRVYYALPFNSLSNFINEHNLAVNGTNNLTFSTVSIFYPHLTTEKLPLLNFTSNFECFLVDKLEVCFEKFISNLLNRFVQFFKNFGLLVIRIQYSKNIDSI</sequence>
<dbReference type="EC" id="2.4.1.-" evidence="11"/>
<evidence type="ECO:0000256" key="3">
    <source>
        <dbReference type="ARBA" id="ARBA00022502"/>
    </source>
</evidence>
<keyword evidence="9 11" id="KW-0472">Membrane</keyword>
<evidence type="ECO:0000256" key="11">
    <source>
        <dbReference type="RuleBase" id="RU363075"/>
    </source>
</evidence>
<dbReference type="AlphaFoldDB" id="A0A8J2HLW5"/>
<evidence type="ECO:0000256" key="6">
    <source>
        <dbReference type="ARBA" id="ARBA00022692"/>
    </source>
</evidence>
<evidence type="ECO:0000256" key="5">
    <source>
        <dbReference type="ARBA" id="ARBA00022679"/>
    </source>
</evidence>